<gene>
    <name evidence="1" type="ORF">BcabD6B2_34940</name>
</gene>
<protein>
    <submittedName>
        <fullName evidence="1">Nitric oxide reductase large subunit</fullName>
    </submittedName>
</protein>
<evidence type="ECO:0000313" key="2">
    <source>
        <dbReference type="Proteomes" id="UP001497744"/>
    </source>
</evidence>
<dbReference type="Proteomes" id="UP001497744">
    <property type="component" value="Unassembled WGS sequence"/>
</dbReference>
<reference evidence="1 2" key="1">
    <citation type="submission" date="2021-06" db="EMBL/GenBank/DDBJ databases">
        <title>Genome sequence of Babesia caballi.</title>
        <authorList>
            <person name="Yamagishi J."/>
            <person name="Kidaka T."/>
            <person name="Ochi A."/>
        </authorList>
    </citation>
    <scope>NUCLEOTIDE SEQUENCE [LARGE SCALE GENOMIC DNA]</scope>
    <source>
        <strain evidence="1">USDA-D6B2</strain>
    </source>
</reference>
<keyword evidence="2" id="KW-1185">Reference proteome</keyword>
<comment type="caution">
    <text evidence="1">The sequence shown here is derived from an EMBL/GenBank/DDBJ whole genome shotgun (WGS) entry which is preliminary data.</text>
</comment>
<evidence type="ECO:0000313" key="1">
    <source>
        <dbReference type="EMBL" id="GIX64059.1"/>
    </source>
</evidence>
<proteinExistence type="predicted"/>
<dbReference type="AlphaFoldDB" id="A0AAV4LVH3"/>
<dbReference type="RefSeq" id="XP_067716128.1">
    <property type="nucleotide sequence ID" value="XM_067860027.1"/>
</dbReference>
<dbReference type="GeneID" id="94195540"/>
<dbReference type="EMBL" id="BPLF01000003">
    <property type="protein sequence ID" value="GIX64059.1"/>
    <property type="molecule type" value="Genomic_DNA"/>
</dbReference>
<organism evidence="1 2">
    <name type="scientific">Babesia caballi</name>
    <dbReference type="NCBI Taxonomy" id="5871"/>
    <lineage>
        <taxon>Eukaryota</taxon>
        <taxon>Sar</taxon>
        <taxon>Alveolata</taxon>
        <taxon>Apicomplexa</taxon>
        <taxon>Aconoidasida</taxon>
        <taxon>Piroplasmida</taxon>
        <taxon>Babesiidae</taxon>
        <taxon>Babesia</taxon>
    </lineage>
</organism>
<sequence>MTIDGTYSYLHFRHYWHVIDRDIRGGSSELLLELGGVHVLQHLLGVLARTYLDFLLSYFGKHVLQDAPKAGDDVRGVDDEHLGEAAAVVHSQRARNLLHQCDLHAEEIRAVHVENHPPLLDAAGNHEPVNSNFQSEENASKDSVVLVVAHFAELEHNDWSHTTVPTMDVNYTLGLRNVDDAVIKLTMTSSISERETGRVVLRHCKCSFMSSIVAGYLKLLPIRQRNK</sequence>
<accession>A0AAV4LVH3</accession>
<name>A0AAV4LVH3_BABCB</name>